<dbReference type="KEGG" id="hhy:Halhy_1531"/>
<evidence type="ECO:0000313" key="2">
    <source>
        <dbReference type="Proteomes" id="UP000008461"/>
    </source>
</evidence>
<reference key="2">
    <citation type="submission" date="2011-04" db="EMBL/GenBank/DDBJ databases">
        <title>Complete sequence of chromosome of Haliscomenobacter hydrossis DSM 1100.</title>
        <authorList>
            <consortium name="US DOE Joint Genome Institute (JGI-PGF)"/>
            <person name="Lucas S."/>
            <person name="Han J."/>
            <person name="Lapidus A."/>
            <person name="Bruce D."/>
            <person name="Goodwin L."/>
            <person name="Pitluck S."/>
            <person name="Peters L."/>
            <person name="Kyrpides N."/>
            <person name="Mavromatis K."/>
            <person name="Ivanova N."/>
            <person name="Ovchinnikova G."/>
            <person name="Pagani I."/>
            <person name="Daligault H."/>
            <person name="Detter J.C."/>
            <person name="Han C."/>
            <person name="Land M."/>
            <person name="Hauser L."/>
            <person name="Markowitz V."/>
            <person name="Cheng J.-F."/>
            <person name="Hugenholtz P."/>
            <person name="Woyke T."/>
            <person name="Wu D."/>
            <person name="Verbarg S."/>
            <person name="Frueling A."/>
            <person name="Brambilla E."/>
            <person name="Klenk H.-P."/>
            <person name="Eisen J.A."/>
        </authorList>
    </citation>
    <scope>NUCLEOTIDE SEQUENCE</scope>
    <source>
        <strain>DSM 1100</strain>
    </source>
</reference>
<sequence length="88" mass="10606">MKTSWTDTILIEKYLHGGLDPLARQVFKARLLQSPRLRLRLYFQKKTYTLLKLYHRKKLKEEMEVLHQQLFNDPAKSGFQQSILQIFQ</sequence>
<dbReference type="eggNOG" id="ENOG503329H">
    <property type="taxonomic scope" value="Bacteria"/>
</dbReference>
<organism evidence="1 2">
    <name type="scientific">Haliscomenobacter hydrossis (strain ATCC 27775 / DSM 1100 / LMG 10767 / O)</name>
    <dbReference type="NCBI Taxonomy" id="760192"/>
    <lineage>
        <taxon>Bacteria</taxon>
        <taxon>Pseudomonadati</taxon>
        <taxon>Bacteroidota</taxon>
        <taxon>Saprospiria</taxon>
        <taxon>Saprospirales</taxon>
        <taxon>Haliscomenobacteraceae</taxon>
        <taxon>Haliscomenobacter</taxon>
    </lineage>
</organism>
<gene>
    <name evidence="1" type="ordered locus">Halhy_1531</name>
</gene>
<dbReference type="Proteomes" id="UP000008461">
    <property type="component" value="Chromosome"/>
</dbReference>
<reference evidence="1 2" key="1">
    <citation type="journal article" date="2011" name="Stand. Genomic Sci.">
        <title>Complete genome sequence of Haliscomenobacter hydrossis type strain (O).</title>
        <authorList>
            <consortium name="US DOE Joint Genome Institute (JGI-PGF)"/>
            <person name="Daligault H."/>
            <person name="Lapidus A."/>
            <person name="Zeytun A."/>
            <person name="Nolan M."/>
            <person name="Lucas S."/>
            <person name="Del Rio T.G."/>
            <person name="Tice H."/>
            <person name="Cheng J.F."/>
            <person name="Tapia R."/>
            <person name="Han C."/>
            <person name="Goodwin L."/>
            <person name="Pitluck S."/>
            <person name="Liolios K."/>
            <person name="Pagani I."/>
            <person name="Ivanova N."/>
            <person name="Huntemann M."/>
            <person name="Mavromatis K."/>
            <person name="Mikhailova N."/>
            <person name="Pati A."/>
            <person name="Chen A."/>
            <person name="Palaniappan K."/>
            <person name="Land M."/>
            <person name="Hauser L."/>
            <person name="Brambilla E.M."/>
            <person name="Rohde M."/>
            <person name="Verbarg S."/>
            <person name="Goker M."/>
            <person name="Bristow J."/>
            <person name="Eisen J.A."/>
            <person name="Markowitz V."/>
            <person name="Hugenholtz P."/>
            <person name="Kyrpides N.C."/>
            <person name="Klenk H.P."/>
            <person name="Woyke T."/>
        </authorList>
    </citation>
    <scope>NUCLEOTIDE SEQUENCE [LARGE SCALE GENOMIC DNA]</scope>
    <source>
        <strain evidence="2">ATCC 27775 / DSM 1100 / LMG 10767 / O</strain>
    </source>
</reference>
<accession>F4KYI2</accession>
<proteinExistence type="predicted"/>
<dbReference type="EMBL" id="CP002691">
    <property type="protein sequence ID" value="AEE49423.1"/>
    <property type="molecule type" value="Genomic_DNA"/>
</dbReference>
<dbReference type="AlphaFoldDB" id="F4KYI2"/>
<dbReference type="STRING" id="760192.Halhy_1531"/>
<evidence type="ECO:0000313" key="1">
    <source>
        <dbReference type="EMBL" id="AEE49423.1"/>
    </source>
</evidence>
<dbReference type="OrthoDB" id="1444051at2"/>
<name>F4KYI2_HALH1</name>
<dbReference type="RefSeq" id="WP_013763977.1">
    <property type="nucleotide sequence ID" value="NC_015510.1"/>
</dbReference>
<protein>
    <submittedName>
        <fullName evidence="1">Uncharacterized protein</fullName>
    </submittedName>
</protein>
<dbReference type="HOGENOM" id="CLU_188369_0_0_10"/>
<keyword evidence="2" id="KW-1185">Reference proteome</keyword>